<dbReference type="GO" id="GO:0000428">
    <property type="term" value="C:DNA-directed RNA polymerase complex"/>
    <property type="evidence" value="ECO:0007669"/>
    <property type="project" value="UniProtKB-KW"/>
</dbReference>
<dbReference type="FunFam" id="1.10.10.10:FF:000168">
    <property type="entry name" value="Replication protein A 32 kDa subunit"/>
    <property type="match status" value="1"/>
</dbReference>
<keyword evidence="6" id="KW-0804">Transcription</keyword>
<dbReference type="AlphaFoldDB" id="A0A9W8GQX2"/>
<reference evidence="6" key="1">
    <citation type="submission" date="2022-07" db="EMBL/GenBank/DDBJ databases">
        <title>Phylogenomic reconstructions and comparative analyses of Kickxellomycotina fungi.</title>
        <authorList>
            <person name="Reynolds N.K."/>
            <person name="Stajich J.E."/>
            <person name="Barry K."/>
            <person name="Grigoriev I.V."/>
            <person name="Crous P."/>
            <person name="Smith M.E."/>
        </authorList>
    </citation>
    <scope>NUCLEOTIDE SEQUENCE</scope>
    <source>
        <strain evidence="6">BCRC 34297</strain>
    </source>
</reference>
<comment type="caution">
    <text evidence="6">The sequence shown here is derived from an EMBL/GenBank/DDBJ whole genome shotgun (WGS) entry which is preliminary data.</text>
</comment>
<keyword evidence="7" id="KW-1185">Reference proteome</keyword>
<comment type="subcellular location">
    <subcellularLocation>
        <location evidence="1">Nucleus</location>
    </subcellularLocation>
</comment>
<dbReference type="InterPro" id="IPR014892">
    <property type="entry name" value="RPA_C"/>
</dbReference>
<sequence length="126" mass="13013">MEAIYAHLNKIRGPPPALRQHAGAQAAGQGAGIGNSSLYSSGGAMGGYGGMGGNNQGLTPIQAAVLDVIMASPSNSEGVDVSVVKQRLTGQYQNNQISDTVEWLISEGHLYNTIDDNHVQSTSMSG</sequence>
<evidence type="ECO:0000313" key="6">
    <source>
        <dbReference type="EMBL" id="KAJ2749672.1"/>
    </source>
</evidence>
<protein>
    <submittedName>
        <fullName evidence="6">DNA-directed RNA polymerase I subunit rpa2</fullName>
    </submittedName>
</protein>
<accession>A0A9W8GQX2</accession>
<feature type="domain" description="Replication protein A C-terminal" evidence="5">
    <location>
        <begin position="23"/>
        <end position="117"/>
    </location>
</feature>
<dbReference type="SUPFAM" id="SSF46785">
    <property type="entry name" value="Winged helix' DNA-binding domain"/>
    <property type="match status" value="1"/>
</dbReference>
<keyword evidence="4" id="KW-0539">Nucleus</keyword>
<comment type="similarity">
    <text evidence="2">Belongs to the replication factor A protein 2 family.</text>
</comment>
<dbReference type="Proteomes" id="UP001140011">
    <property type="component" value="Unassembled WGS sequence"/>
</dbReference>
<dbReference type="GO" id="GO:0005634">
    <property type="term" value="C:nucleus"/>
    <property type="evidence" value="ECO:0007669"/>
    <property type="project" value="UniProtKB-SubCell"/>
</dbReference>
<evidence type="ECO:0000256" key="4">
    <source>
        <dbReference type="ARBA" id="ARBA00023242"/>
    </source>
</evidence>
<dbReference type="GO" id="GO:0003677">
    <property type="term" value="F:DNA binding"/>
    <property type="evidence" value="ECO:0007669"/>
    <property type="project" value="UniProtKB-KW"/>
</dbReference>
<dbReference type="Gene3D" id="1.10.10.10">
    <property type="entry name" value="Winged helix-like DNA-binding domain superfamily/Winged helix DNA-binding domain"/>
    <property type="match status" value="1"/>
</dbReference>
<evidence type="ECO:0000256" key="1">
    <source>
        <dbReference type="ARBA" id="ARBA00004123"/>
    </source>
</evidence>
<evidence type="ECO:0000313" key="7">
    <source>
        <dbReference type="Proteomes" id="UP001140011"/>
    </source>
</evidence>
<name>A0A9W8GQX2_9FUNG</name>
<keyword evidence="3" id="KW-0238">DNA-binding</keyword>
<dbReference type="EMBL" id="JANBUH010000731">
    <property type="protein sequence ID" value="KAJ2749672.1"/>
    <property type="molecule type" value="Genomic_DNA"/>
</dbReference>
<gene>
    <name evidence="6" type="primary">RPA2</name>
    <name evidence="6" type="ORF">GGI19_005540</name>
</gene>
<dbReference type="OrthoDB" id="25571at2759"/>
<keyword evidence="6" id="KW-0240">DNA-directed RNA polymerase</keyword>
<proteinExistence type="inferred from homology"/>
<organism evidence="6 7">
    <name type="scientific">Coemansia pectinata</name>
    <dbReference type="NCBI Taxonomy" id="1052879"/>
    <lineage>
        <taxon>Eukaryota</taxon>
        <taxon>Fungi</taxon>
        <taxon>Fungi incertae sedis</taxon>
        <taxon>Zoopagomycota</taxon>
        <taxon>Kickxellomycotina</taxon>
        <taxon>Kickxellomycetes</taxon>
        <taxon>Kickxellales</taxon>
        <taxon>Kickxellaceae</taxon>
        <taxon>Coemansia</taxon>
    </lineage>
</organism>
<dbReference type="InterPro" id="IPR036388">
    <property type="entry name" value="WH-like_DNA-bd_sf"/>
</dbReference>
<evidence type="ECO:0000259" key="5">
    <source>
        <dbReference type="Pfam" id="PF08784"/>
    </source>
</evidence>
<dbReference type="Pfam" id="PF08784">
    <property type="entry name" value="RPA_C"/>
    <property type="match status" value="1"/>
</dbReference>
<evidence type="ECO:0000256" key="2">
    <source>
        <dbReference type="ARBA" id="ARBA00007815"/>
    </source>
</evidence>
<evidence type="ECO:0000256" key="3">
    <source>
        <dbReference type="ARBA" id="ARBA00023125"/>
    </source>
</evidence>
<dbReference type="InterPro" id="IPR036390">
    <property type="entry name" value="WH_DNA-bd_sf"/>
</dbReference>